<protein>
    <submittedName>
        <fullName evidence="2">Ppx/GppA phosphatase</fullName>
    </submittedName>
</protein>
<dbReference type="Gene3D" id="3.30.420.150">
    <property type="entry name" value="Exopolyphosphatase. Domain 2"/>
    <property type="match status" value="1"/>
</dbReference>
<proteinExistence type="predicted"/>
<dbReference type="SUPFAM" id="SSF53067">
    <property type="entry name" value="Actin-like ATPase domain"/>
    <property type="match status" value="2"/>
</dbReference>
<dbReference type="CDD" id="cd24006">
    <property type="entry name" value="ASKHA_NBD_PPX_GppA"/>
    <property type="match status" value="1"/>
</dbReference>
<evidence type="ECO:0000259" key="1">
    <source>
        <dbReference type="Pfam" id="PF02541"/>
    </source>
</evidence>
<comment type="caution">
    <text evidence="2">The sequence shown here is derived from an EMBL/GenBank/DDBJ whole genome shotgun (WGS) entry which is preliminary data.</text>
</comment>
<dbReference type="InterPro" id="IPR050273">
    <property type="entry name" value="GppA/Ppx_hydrolase"/>
</dbReference>
<evidence type="ECO:0000313" key="3">
    <source>
        <dbReference type="Proteomes" id="UP000005695"/>
    </source>
</evidence>
<dbReference type="OrthoDB" id="9793035at2"/>
<dbReference type="AlphaFoldDB" id="Q1K035"/>
<reference evidence="2" key="2">
    <citation type="submission" date="2006-05" db="EMBL/GenBank/DDBJ databases">
        <title>Sequencing of the draft genome and assembly of Desulfuromonas acetoxidans DSM 684.</title>
        <authorList>
            <consortium name="US DOE Joint Genome Institute (JGI-PGF)"/>
            <person name="Copeland A."/>
            <person name="Lucas S."/>
            <person name="Lapidus A."/>
            <person name="Barry K."/>
            <person name="Detter J.C."/>
            <person name="Glavina del Rio T."/>
            <person name="Hammon N."/>
            <person name="Israni S."/>
            <person name="Dalin E."/>
            <person name="Tice H."/>
            <person name="Bruce D."/>
            <person name="Pitluck S."/>
            <person name="Richardson P."/>
        </authorList>
    </citation>
    <scope>NUCLEOTIDE SEQUENCE [LARGE SCALE GENOMIC DNA]</scope>
    <source>
        <strain evidence="2">DSM 684</strain>
    </source>
</reference>
<reference evidence="2" key="1">
    <citation type="submission" date="2006-05" db="EMBL/GenBank/DDBJ databases">
        <title>Annotation of the draft genome assembly of Desulfuromonas acetoxidans DSM 684.</title>
        <authorList>
            <consortium name="US DOE Joint Genome Institute (JGI-ORNL)"/>
            <person name="Larimer F."/>
            <person name="Land M."/>
            <person name="Hauser L."/>
        </authorList>
    </citation>
    <scope>NUCLEOTIDE SEQUENCE [LARGE SCALE GENOMIC DNA]</scope>
    <source>
        <strain evidence="2">DSM 684</strain>
    </source>
</reference>
<dbReference type="PANTHER" id="PTHR30005:SF0">
    <property type="entry name" value="RETROGRADE REGULATION PROTEIN 2"/>
    <property type="match status" value="1"/>
</dbReference>
<evidence type="ECO:0000313" key="2">
    <source>
        <dbReference type="EMBL" id="EAT15707.1"/>
    </source>
</evidence>
<keyword evidence="3" id="KW-1185">Reference proteome</keyword>
<sequence length="310" mass="34940">MKQHPCYAAIDVGSNAVRLLIARIKEGDHPVAEKELLLRVPLRLGSDVFTLNRLSDESARCLTQTLHAFSNLISVFQPLDIKACATSAMREADNGLDVVEQIRQQCGIELEIINGKKEAELIFANRPDRLLPHGCESFLYIDVGGGSTELNLYTDGELEVNESFRLGTVRLLENAVDKSEWGRMQDWIEEHVQQKQVLGIGSGGNIGRLHRLAKRSEQQAMSRDQLKKVYQKLKVLDESERVTRFKLKPSRADVIVPAAKIYLSAMKWAGIEKIFVPKFGLADGIILELHRRQQENGHDDLLRNQTSLLH</sequence>
<gene>
    <name evidence="2" type="ORF">Dace_2407</name>
</gene>
<dbReference type="InterPro" id="IPR043129">
    <property type="entry name" value="ATPase_NBD"/>
</dbReference>
<dbReference type="Pfam" id="PF02541">
    <property type="entry name" value="Ppx-GppA"/>
    <property type="match status" value="1"/>
</dbReference>
<dbReference type="Proteomes" id="UP000005695">
    <property type="component" value="Unassembled WGS sequence"/>
</dbReference>
<dbReference type="GO" id="GO:0016462">
    <property type="term" value="F:pyrophosphatase activity"/>
    <property type="evidence" value="ECO:0007669"/>
    <property type="project" value="TreeGrafter"/>
</dbReference>
<dbReference type="PANTHER" id="PTHR30005">
    <property type="entry name" value="EXOPOLYPHOSPHATASE"/>
    <property type="match status" value="1"/>
</dbReference>
<dbReference type="InterPro" id="IPR003695">
    <property type="entry name" value="Ppx_GppA_N"/>
</dbReference>
<feature type="domain" description="Ppx/GppA phosphatase N-terminal" evidence="1">
    <location>
        <begin position="39"/>
        <end position="290"/>
    </location>
</feature>
<dbReference type="Gene3D" id="3.30.420.40">
    <property type="match status" value="1"/>
</dbReference>
<dbReference type="EMBL" id="AAEW02000008">
    <property type="protein sequence ID" value="EAT15707.1"/>
    <property type="molecule type" value="Genomic_DNA"/>
</dbReference>
<organism evidence="2 3">
    <name type="scientific">Desulfuromonas acetoxidans (strain DSM 684 / 11070)</name>
    <dbReference type="NCBI Taxonomy" id="281689"/>
    <lineage>
        <taxon>Bacteria</taxon>
        <taxon>Pseudomonadati</taxon>
        <taxon>Thermodesulfobacteriota</taxon>
        <taxon>Desulfuromonadia</taxon>
        <taxon>Desulfuromonadales</taxon>
        <taxon>Desulfuromonadaceae</taxon>
        <taxon>Desulfuromonas</taxon>
    </lineage>
</organism>
<accession>Q1K035</accession>
<dbReference type="RefSeq" id="WP_006000083.1">
    <property type="nucleotide sequence ID" value="NZ_AAEW02000008.1"/>
</dbReference>
<name>Q1K035_DESA6</name>